<reference evidence="1 2" key="1">
    <citation type="journal article" date="2011" name="Front. Microbiol.">
        <title>Genomic signatures of strain selection and enhancement in Bacillus atrophaeus var. globigii, a historical biowarfare simulant.</title>
        <authorList>
            <person name="Gibbons H.S."/>
            <person name="Broomall S.M."/>
            <person name="McNew L.A."/>
            <person name="Daligault H."/>
            <person name="Chapman C."/>
            <person name="Bruce D."/>
            <person name="Karavis M."/>
            <person name="Krepps M."/>
            <person name="McGregor P.A."/>
            <person name="Hong C."/>
            <person name="Park K.H."/>
            <person name="Akmal A."/>
            <person name="Feldman A."/>
            <person name="Lin J.S."/>
            <person name="Chang W.E."/>
            <person name="Higgs B.W."/>
            <person name="Demirev P."/>
            <person name="Lindquist J."/>
            <person name="Liem A."/>
            <person name="Fochler E."/>
            <person name="Read T.D."/>
            <person name="Tapia R."/>
            <person name="Johnson S."/>
            <person name="Bishop-Lilly K.A."/>
            <person name="Detter C."/>
            <person name="Han C."/>
            <person name="Sozhamannan S."/>
            <person name="Rosenzweig C.N."/>
            <person name="Skowronski E.W."/>
        </authorList>
    </citation>
    <scope>NUCLEOTIDE SEQUENCE [LARGE SCALE GENOMIC DNA]</scope>
    <source>
        <strain evidence="1 2">1942</strain>
    </source>
</reference>
<sequence>MNKTMTSLLTLGAGALMYRMASQYDMPNKKTMKRMRKRMNKMF</sequence>
<evidence type="ECO:0000313" key="2">
    <source>
        <dbReference type="Proteomes" id="UP000006867"/>
    </source>
</evidence>
<protein>
    <recommendedName>
        <fullName evidence="3">DUF3918 domain-containing protein</fullName>
    </recommendedName>
</protein>
<dbReference type="Pfam" id="PF13056">
    <property type="entry name" value="DUF3918"/>
    <property type="match status" value="1"/>
</dbReference>
<evidence type="ECO:0000313" key="1">
    <source>
        <dbReference type="EMBL" id="ADP33221.1"/>
    </source>
</evidence>
<proteinExistence type="predicted"/>
<dbReference type="GeneID" id="92917889"/>
<gene>
    <name evidence="1" type="ordered locus">BATR1942_11450</name>
</gene>
<evidence type="ECO:0008006" key="3">
    <source>
        <dbReference type="Google" id="ProtNLM"/>
    </source>
</evidence>
<keyword evidence="2" id="KW-1185">Reference proteome</keyword>
<organism evidence="1 2">
    <name type="scientific">Bacillus atrophaeus (strain 1942)</name>
    <dbReference type="NCBI Taxonomy" id="720555"/>
    <lineage>
        <taxon>Bacteria</taxon>
        <taxon>Bacillati</taxon>
        <taxon>Bacillota</taxon>
        <taxon>Bacilli</taxon>
        <taxon>Bacillales</taxon>
        <taxon>Bacillaceae</taxon>
        <taxon>Bacillus</taxon>
    </lineage>
</organism>
<dbReference type="InterPro" id="IPR025029">
    <property type="entry name" value="DUF3918"/>
</dbReference>
<dbReference type="RefSeq" id="WP_003325315.1">
    <property type="nucleotide sequence ID" value="NC_014639.1"/>
</dbReference>
<name>A0ABN3ZAP9_BACA1</name>
<dbReference type="Proteomes" id="UP000006867">
    <property type="component" value="Chromosome"/>
</dbReference>
<accession>A0ABN3ZAP9</accession>
<dbReference type="EMBL" id="CP002207">
    <property type="protein sequence ID" value="ADP33221.1"/>
    <property type="molecule type" value="Genomic_DNA"/>
</dbReference>